<sequence length="197" mass="22156">VDQGSLAEQAGFRVGDQILNVNDKSFENIKHKEAVDFIKSNKHIIVTLKAAGKLPEAKHYSSEISWILPDGTVVRGTKKARGYSEEGILPYSNVTRVTEKVIAIFPDGTVARHLSEKEQSRSKHEAVIILYLGGPTKQQMLLYIEERAKKILVVDEYDALIKHIIQYLDNGDVEVLVKELLAILDKPEKALLLRDIR</sequence>
<evidence type="ECO:0000259" key="4">
    <source>
        <dbReference type="PROSITE" id="PS50106"/>
    </source>
</evidence>
<dbReference type="GO" id="GO:0042995">
    <property type="term" value="C:cell projection"/>
    <property type="evidence" value="ECO:0007669"/>
    <property type="project" value="UniProtKB-SubCell"/>
</dbReference>
<evidence type="ECO:0000313" key="6">
    <source>
        <dbReference type="Proteomes" id="UP000001593"/>
    </source>
</evidence>
<evidence type="ECO:0000313" key="5">
    <source>
        <dbReference type="EMBL" id="EDO28306.1"/>
    </source>
</evidence>
<dbReference type="eggNOG" id="KOG3528">
    <property type="taxonomic scope" value="Eukaryota"/>
</dbReference>
<dbReference type="EMBL" id="DS471734">
    <property type="protein sequence ID" value="EDO28306.1"/>
    <property type="molecule type" value="Genomic_DNA"/>
</dbReference>
<dbReference type="Gene3D" id="2.30.42.10">
    <property type="match status" value="1"/>
</dbReference>
<evidence type="ECO:0000256" key="1">
    <source>
        <dbReference type="ARBA" id="ARBA00004316"/>
    </source>
</evidence>
<dbReference type="InParanoid" id="A7T6U9"/>
<dbReference type="AlphaFoldDB" id="A7T6U9"/>
<dbReference type="HOGENOM" id="CLU_1387349_0_0_1"/>
<name>A7T6U9_NEMVE</name>
<accession>A7T6U9</accession>
<dbReference type="InterPro" id="IPR051844">
    <property type="entry name" value="USH2_Complex_Protein"/>
</dbReference>
<protein>
    <recommendedName>
        <fullName evidence="4">PDZ domain-containing protein</fullName>
    </recommendedName>
</protein>
<dbReference type="SUPFAM" id="SSF50156">
    <property type="entry name" value="PDZ domain-like"/>
    <property type="match status" value="1"/>
</dbReference>
<reference evidence="5 6" key="1">
    <citation type="journal article" date="2007" name="Science">
        <title>Sea anemone genome reveals ancestral eumetazoan gene repertoire and genomic organization.</title>
        <authorList>
            <person name="Putnam N.H."/>
            <person name="Srivastava M."/>
            <person name="Hellsten U."/>
            <person name="Dirks B."/>
            <person name="Chapman J."/>
            <person name="Salamov A."/>
            <person name="Terry A."/>
            <person name="Shapiro H."/>
            <person name="Lindquist E."/>
            <person name="Kapitonov V.V."/>
            <person name="Jurka J."/>
            <person name="Genikhovich G."/>
            <person name="Grigoriev I.V."/>
            <person name="Lucas S.M."/>
            <person name="Steele R.E."/>
            <person name="Finnerty J.R."/>
            <person name="Technau U."/>
            <person name="Martindale M.Q."/>
            <person name="Rokhsar D.S."/>
        </authorList>
    </citation>
    <scope>NUCLEOTIDE SEQUENCE [LARGE SCALE GENOMIC DNA]</scope>
    <source>
        <strain evidence="6">CH2 X CH6</strain>
    </source>
</reference>
<dbReference type="PANTHER" id="PTHR23116:SF29">
    <property type="entry name" value="PDZ DOMAIN-CONTAINING PROTEIN 7"/>
    <property type="match status" value="1"/>
</dbReference>
<dbReference type="Gene3D" id="1.20.1160.20">
    <property type="match status" value="1"/>
</dbReference>
<organism evidence="5 6">
    <name type="scientific">Nematostella vectensis</name>
    <name type="common">Starlet sea anemone</name>
    <dbReference type="NCBI Taxonomy" id="45351"/>
    <lineage>
        <taxon>Eukaryota</taxon>
        <taxon>Metazoa</taxon>
        <taxon>Cnidaria</taxon>
        <taxon>Anthozoa</taxon>
        <taxon>Hexacorallia</taxon>
        <taxon>Actiniaria</taxon>
        <taxon>Edwardsiidae</taxon>
        <taxon>Nematostella</taxon>
    </lineage>
</organism>
<dbReference type="PANTHER" id="PTHR23116">
    <property type="entry name" value="PDZ DOMAIN CONTAINING WHIRLIN AND HARMONIN-RELATED"/>
    <property type="match status" value="1"/>
</dbReference>
<evidence type="ECO:0000256" key="3">
    <source>
        <dbReference type="ARBA" id="ARBA00023273"/>
    </source>
</evidence>
<dbReference type="InterPro" id="IPR036034">
    <property type="entry name" value="PDZ_sf"/>
</dbReference>
<dbReference type="STRING" id="45351.A7T6U9"/>
<feature type="non-terminal residue" evidence="5">
    <location>
        <position position="197"/>
    </location>
</feature>
<gene>
    <name evidence="5" type="ORF">NEMVEDRAFT_v1g223150</name>
</gene>
<dbReference type="PhylomeDB" id="A7T6U9"/>
<evidence type="ECO:0000256" key="2">
    <source>
        <dbReference type="ARBA" id="ARBA00022737"/>
    </source>
</evidence>
<comment type="subcellular location">
    <subcellularLocation>
        <location evidence="1">Cell projection</location>
    </subcellularLocation>
</comment>
<dbReference type="Proteomes" id="UP000001593">
    <property type="component" value="Unassembled WGS sequence"/>
</dbReference>
<feature type="domain" description="PDZ" evidence="4">
    <location>
        <begin position="1"/>
        <end position="40"/>
    </location>
</feature>
<proteinExistence type="predicted"/>
<dbReference type="InterPro" id="IPR001478">
    <property type="entry name" value="PDZ"/>
</dbReference>
<keyword evidence="3" id="KW-0966">Cell projection</keyword>
<keyword evidence="2" id="KW-0677">Repeat</keyword>
<dbReference type="PROSITE" id="PS50106">
    <property type="entry name" value="PDZ"/>
    <property type="match status" value="1"/>
</dbReference>
<dbReference type="Pfam" id="PF00595">
    <property type="entry name" value="PDZ"/>
    <property type="match status" value="1"/>
</dbReference>
<keyword evidence="6" id="KW-1185">Reference proteome</keyword>